<reference evidence="2" key="1">
    <citation type="submission" date="2020-02" db="EMBL/GenBank/DDBJ databases">
        <authorList>
            <person name="Meier V. D."/>
        </authorList>
    </citation>
    <scope>NUCLEOTIDE SEQUENCE</scope>
    <source>
        <strain evidence="2">AVDCRST_MAG66</strain>
    </source>
</reference>
<name>A0A6J4NJ67_9PSEU</name>
<gene>
    <name evidence="2" type="ORF">AVDCRST_MAG66-603</name>
</gene>
<protein>
    <submittedName>
        <fullName evidence="2">Succinate dehydrogenase flavoprotein subunit</fullName>
        <ecNumber evidence="2">1.3.5.1</ecNumber>
    </submittedName>
</protein>
<dbReference type="EMBL" id="CADCUS010000086">
    <property type="protein sequence ID" value="CAA9385991.1"/>
    <property type="molecule type" value="Genomic_DNA"/>
</dbReference>
<dbReference type="GO" id="GO:0008177">
    <property type="term" value="F:succinate dehydrogenase (quinone) activity"/>
    <property type="evidence" value="ECO:0007669"/>
    <property type="project" value="UniProtKB-EC"/>
</dbReference>
<accession>A0A6J4NJ67</accession>
<dbReference type="AlphaFoldDB" id="A0A6J4NJ67"/>
<dbReference type="EC" id="1.3.5.1" evidence="2"/>
<organism evidence="2">
    <name type="scientific">uncultured Pseudonocardia sp</name>
    <dbReference type="NCBI Taxonomy" id="211455"/>
    <lineage>
        <taxon>Bacteria</taxon>
        <taxon>Bacillati</taxon>
        <taxon>Actinomycetota</taxon>
        <taxon>Actinomycetes</taxon>
        <taxon>Pseudonocardiales</taxon>
        <taxon>Pseudonocardiaceae</taxon>
        <taxon>Pseudonocardia</taxon>
        <taxon>environmental samples</taxon>
    </lineage>
</organism>
<keyword evidence="2" id="KW-0560">Oxidoreductase</keyword>
<proteinExistence type="predicted"/>
<feature type="region of interest" description="Disordered" evidence="1">
    <location>
        <begin position="1"/>
        <end position="113"/>
    </location>
</feature>
<feature type="compositionally biased region" description="Gly residues" evidence="1">
    <location>
        <begin position="80"/>
        <end position="99"/>
    </location>
</feature>
<feature type="non-terminal residue" evidence="2">
    <location>
        <position position="1"/>
    </location>
</feature>
<feature type="compositionally biased region" description="Basic residues" evidence="1">
    <location>
        <begin position="67"/>
        <end position="79"/>
    </location>
</feature>
<feature type="non-terminal residue" evidence="2">
    <location>
        <position position="113"/>
    </location>
</feature>
<evidence type="ECO:0000313" key="2">
    <source>
        <dbReference type="EMBL" id="CAA9385991.1"/>
    </source>
</evidence>
<sequence length="113" mass="11920">RGRPGHQQRGEGRPRVAPWRRLPRHRVAPLDRVHPQAAAVDVPPVQGARRGRHHGRADGGGPDLPLRHGRRRGRPRHGGGARAGVLGSGPCGTGRGRCGAAGARDRVPAPATL</sequence>
<evidence type="ECO:0000256" key="1">
    <source>
        <dbReference type="SAM" id="MobiDB-lite"/>
    </source>
</evidence>